<dbReference type="PANTHER" id="PTHR34385:SF1">
    <property type="entry name" value="PEPTIDOGLYCAN L-ALANYL-D-GLUTAMATE ENDOPEPTIDASE CWLK"/>
    <property type="match status" value="1"/>
</dbReference>
<feature type="region of interest" description="Disordered" evidence="1">
    <location>
        <begin position="46"/>
        <end position="83"/>
    </location>
</feature>
<keyword evidence="3" id="KW-0645">Protease</keyword>
<dbReference type="SUPFAM" id="SSF55166">
    <property type="entry name" value="Hedgehog/DD-peptidase"/>
    <property type="match status" value="1"/>
</dbReference>
<dbReference type="InterPro" id="IPR052179">
    <property type="entry name" value="DD-CPase-like"/>
</dbReference>
<evidence type="ECO:0000256" key="1">
    <source>
        <dbReference type="SAM" id="MobiDB-lite"/>
    </source>
</evidence>
<proteinExistence type="predicted"/>
<organism evidence="3 4">
    <name type="scientific">Microbacterium terrae</name>
    <dbReference type="NCBI Taxonomy" id="69369"/>
    <lineage>
        <taxon>Bacteria</taxon>
        <taxon>Bacillati</taxon>
        <taxon>Actinomycetota</taxon>
        <taxon>Actinomycetes</taxon>
        <taxon>Micrococcales</taxon>
        <taxon>Microbacteriaceae</taxon>
        <taxon>Microbacterium</taxon>
    </lineage>
</organism>
<evidence type="ECO:0000259" key="2">
    <source>
        <dbReference type="Pfam" id="PF02557"/>
    </source>
</evidence>
<dbReference type="AlphaFoldDB" id="A0A0M2H8L2"/>
<dbReference type="EC" id="3.4.16.4" evidence="3"/>
<feature type="domain" description="D-alanyl-D-alanine carboxypeptidase-like core" evidence="2">
    <location>
        <begin position="100"/>
        <end position="201"/>
    </location>
</feature>
<accession>A0A0M2H8L2</accession>
<dbReference type="RefSeq" id="WP_084613492.1">
    <property type="nucleotide sequence ID" value="NZ_BAAAUP010000003.1"/>
</dbReference>
<dbReference type="GO" id="GO:0006508">
    <property type="term" value="P:proteolysis"/>
    <property type="evidence" value="ECO:0007669"/>
    <property type="project" value="InterPro"/>
</dbReference>
<reference evidence="3 4" key="1">
    <citation type="submission" date="2015-02" db="EMBL/GenBank/DDBJ databases">
        <title>Draft genome sequences of ten Microbacterium spp. with emphasis on heavy metal contaminated environments.</title>
        <authorList>
            <person name="Corretto E."/>
        </authorList>
    </citation>
    <scope>NUCLEOTIDE SEQUENCE [LARGE SCALE GENOMIC DNA]</scope>
    <source>
        <strain evidence="3 4">DSM 12510</strain>
    </source>
</reference>
<dbReference type="CDD" id="cd14846">
    <property type="entry name" value="Peptidase_M15_like"/>
    <property type="match status" value="1"/>
</dbReference>
<comment type="caution">
    <text evidence="3">The sequence shown here is derived from an EMBL/GenBank/DDBJ whole genome shotgun (WGS) entry which is preliminary data.</text>
</comment>
<keyword evidence="3" id="KW-0121">Carboxypeptidase</keyword>
<gene>
    <name evidence="3" type="primary">vanYB</name>
    <name evidence="3" type="ORF">RS81_01558</name>
</gene>
<name>A0A0M2H8L2_9MICO</name>
<dbReference type="PATRIC" id="fig|92835.4.peg.1577"/>
<dbReference type="Pfam" id="PF02557">
    <property type="entry name" value="VanY"/>
    <property type="match status" value="1"/>
</dbReference>
<evidence type="ECO:0000313" key="3">
    <source>
        <dbReference type="EMBL" id="KJL40474.1"/>
    </source>
</evidence>
<dbReference type="Gene3D" id="3.30.1380.10">
    <property type="match status" value="1"/>
</dbReference>
<sequence length="226" mass="22693">MSSSAPPLSRRRAVVSTVLGFVILACVTAGLLVAQAAASRPASSATIDAGAAPGDSAAAAPANAPAAPPSGAGDGLTHADGVLPDGADVGDRSLAGIANLDPALLSALEAAGSAAAGDGIRILVTSGWRSPALQKQLLRDAVAQYGSEAEAARWVASAETSLHVAGDAVDIGSYDAMDWLAEHGAAYGLCRVYDNEPWHFELVASAPDDGCPGLYADPTRDPRLQR</sequence>
<dbReference type="InterPro" id="IPR009045">
    <property type="entry name" value="Zn_M74/Hedgehog-like"/>
</dbReference>
<dbReference type="Proteomes" id="UP000033956">
    <property type="component" value="Unassembled WGS sequence"/>
</dbReference>
<dbReference type="OrthoDB" id="3293184at2"/>
<protein>
    <submittedName>
        <fullName evidence="3">D-alanyl-D-alanine carboxypeptidase</fullName>
        <ecNumber evidence="3">3.4.16.4</ecNumber>
    </submittedName>
</protein>
<keyword evidence="4" id="KW-1185">Reference proteome</keyword>
<feature type="compositionally biased region" description="Low complexity" evidence="1">
    <location>
        <begin position="46"/>
        <end position="71"/>
    </location>
</feature>
<dbReference type="STRING" id="92835.RS81_01558"/>
<dbReference type="PANTHER" id="PTHR34385">
    <property type="entry name" value="D-ALANYL-D-ALANINE CARBOXYPEPTIDASE"/>
    <property type="match status" value="1"/>
</dbReference>
<dbReference type="EMBL" id="JYIZ01000046">
    <property type="protein sequence ID" value="KJL40474.1"/>
    <property type="molecule type" value="Genomic_DNA"/>
</dbReference>
<dbReference type="InterPro" id="IPR003709">
    <property type="entry name" value="VanY-like_core_dom"/>
</dbReference>
<dbReference type="GO" id="GO:0009002">
    <property type="term" value="F:serine-type D-Ala-D-Ala carboxypeptidase activity"/>
    <property type="evidence" value="ECO:0007669"/>
    <property type="project" value="UniProtKB-EC"/>
</dbReference>
<keyword evidence="3" id="KW-0378">Hydrolase</keyword>
<evidence type="ECO:0000313" key="4">
    <source>
        <dbReference type="Proteomes" id="UP000033956"/>
    </source>
</evidence>